<proteinExistence type="predicted"/>
<dbReference type="AlphaFoldDB" id="A0A1L0ANC9"/>
<feature type="coiled-coil region" evidence="1">
    <location>
        <begin position="214"/>
        <end position="251"/>
    </location>
</feature>
<protein>
    <submittedName>
        <fullName evidence="2">Uncharacterized protein</fullName>
    </submittedName>
</protein>
<dbReference type="OrthoDB" id="8565078at2"/>
<dbReference type="RefSeq" id="WP_075497698.1">
    <property type="nucleotide sequence ID" value="NZ_CAWRBC010000148.1"/>
</dbReference>
<organism evidence="2 3">
    <name type="scientific">Moritella viscosa</name>
    <dbReference type="NCBI Taxonomy" id="80854"/>
    <lineage>
        <taxon>Bacteria</taxon>
        <taxon>Pseudomonadati</taxon>
        <taxon>Pseudomonadota</taxon>
        <taxon>Gammaproteobacteria</taxon>
        <taxon>Alteromonadales</taxon>
        <taxon>Moritellaceae</taxon>
        <taxon>Moritella</taxon>
    </lineage>
</organism>
<evidence type="ECO:0000256" key="1">
    <source>
        <dbReference type="SAM" id="Coils"/>
    </source>
</evidence>
<evidence type="ECO:0000313" key="3">
    <source>
        <dbReference type="Proteomes" id="UP000183794"/>
    </source>
</evidence>
<gene>
    <name evidence="2" type="ORF">NVI5450_4216</name>
</gene>
<accession>A0A1L0ANC9</accession>
<name>A0A1L0ANC9_9GAMM</name>
<reference evidence="2 3" key="1">
    <citation type="submission" date="2016-11" db="EMBL/GenBank/DDBJ databases">
        <authorList>
            <person name="Jaros S."/>
            <person name="Januszkiewicz K."/>
            <person name="Wedrychowicz H."/>
        </authorList>
    </citation>
    <scope>NUCLEOTIDE SEQUENCE [LARGE SCALE GENOMIC DNA]</scope>
    <source>
        <strain evidence="2">NVI 5450</strain>
    </source>
</reference>
<dbReference type="Proteomes" id="UP000183794">
    <property type="component" value="Unassembled WGS sequence"/>
</dbReference>
<dbReference type="EMBL" id="FPLD01000121">
    <property type="protein sequence ID" value="SGZ15707.1"/>
    <property type="molecule type" value="Genomic_DNA"/>
</dbReference>
<keyword evidence="1" id="KW-0175">Coiled coil</keyword>
<sequence length="424" mass="48209">MSQQQSASEVEKIAQIIRSSFAKTNSSMLAQAYFDGSVIDNGENTALLEMLTKNGLIRPSEEDGTYMLAINLKRILDKLLLRHASYRKRTDIAKVMQHIDGDIKSYKRALLTGQHNEVSFYLSQIDEELYGIVYELEDSVSGLFAAITSKFGFVDSLESKIHENEKAIAYTEGLLNALADINLNDVYTWLDWDDVPAELSRKVTFFIDGYRRINRQLEGAVHRMRQLLMTLRKQNEQVARLKAMSKFLKDNPIWELDDYAEPEQVPAIFNRVAPLQLSASVDISNQVQQEELTDIYNSLRKESKSDAEAIDLRSSGRIDDLEQKARQLEADYVLSQCEALFAQVLSNKGDSFSALHYWQQDGQLTDILPKHLWLSILYNEYYKCAPAVRKAMAIDFPESSTTELPGSILISGNLRVNDIQLQRG</sequence>
<evidence type="ECO:0000313" key="2">
    <source>
        <dbReference type="EMBL" id="SGZ15707.1"/>
    </source>
</evidence>